<dbReference type="InterPro" id="IPR002213">
    <property type="entry name" value="UDP_glucos_trans"/>
</dbReference>
<keyword evidence="3" id="KW-0328">Glycosyltransferase</keyword>
<evidence type="ECO:0000256" key="4">
    <source>
        <dbReference type="RuleBase" id="RU362057"/>
    </source>
</evidence>
<dbReference type="EMBL" id="OX459119">
    <property type="protein sequence ID" value="CAI9093014.1"/>
    <property type="molecule type" value="Genomic_DNA"/>
</dbReference>
<keyword evidence="2 3" id="KW-0808">Transferase</keyword>
<dbReference type="GO" id="GO:0035251">
    <property type="term" value="F:UDP-glucosyltransferase activity"/>
    <property type="evidence" value="ECO:0007669"/>
    <property type="project" value="InterPro"/>
</dbReference>
<evidence type="ECO:0000256" key="2">
    <source>
        <dbReference type="ARBA" id="ARBA00022679"/>
    </source>
</evidence>
<sequence>MKAELVIIPFPVTGHLVSIVELAKLLIERDDHLSIKFLLFNLPFDPSAKSYIQSLLTETTKGIEYVQLSDPQPQDDPLMPQNPLALLYGIVESQKPQVRNFVAQLKKESSGSSKVTGFIVDTFCAAMIDVANEFELPTYVFYASGAAIIGLRYHLLSLVDENCDLSEYVDSDLQLPVSTYIHPVPAKQCPPEMFDADSPYLKMVRRWVGESKGIIVNTFLDLESYAIQALLRNQSLLAIYPVGPLINFRGISNNLENSETILRWLDDQPNSSVVFLCFGSFGSFELDQVKEIAKAVEQSGCRFLWSLRKARNKKLLEYPSEYDDYEEVLPEGFLDRTCGIGKVIGWAPQSLVLGHPAVGGFVTHCGWNSVLESVWFGVPMATWPMYAEQQLNAFLLVKDLGIAVEIRMNGNQGVVVVGADEIEGGIRKLMQLDGDIRARVKELKEKARNALSAGGSSQSSIGRLINDFRGSHD</sequence>
<proteinExistence type="inferred from homology"/>
<dbReference type="CDD" id="cd03784">
    <property type="entry name" value="GT1_Gtf-like"/>
    <property type="match status" value="1"/>
</dbReference>
<dbReference type="InterPro" id="IPR035595">
    <property type="entry name" value="UDP_glycos_trans_CS"/>
</dbReference>
<protein>
    <recommendedName>
        <fullName evidence="4">Glycosyltransferase</fullName>
        <ecNumber evidence="4">2.4.1.-</ecNumber>
    </recommendedName>
</protein>
<dbReference type="InterPro" id="IPR050481">
    <property type="entry name" value="UDP-glycosyltransf_plant"/>
</dbReference>
<dbReference type="FunFam" id="3.40.50.2000:FF:000056">
    <property type="entry name" value="Glycosyltransferase"/>
    <property type="match status" value="1"/>
</dbReference>
<evidence type="ECO:0000313" key="6">
    <source>
        <dbReference type="EMBL" id="CAI9093014.1"/>
    </source>
</evidence>
<dbReference type="Gene3D" id="3.40.50.2000">
    <property type="entry name" value="Glycogen Phosphorylase B"/>
    <property type="match status" value="2"/>
</dbReference>
<keyword evidence="7" id="KW-1185">Reference proteome</keyword>
<reference evidence="6" key="1">
    <citation type="submission" date="2023-03" db="EMBL/GenBank/DDBJ databases">
        <authorList>
            <person name="Julca I."/>
        </authorList>
    </citation>
    <scope>NUCLEOTIDE SEQUENCE</scope>
</reference>
<accession>A0AAV1CBM9</accession>
<dbReference type="AlphaFoldDB" id="A0AAV1CBM9"/>
<organism evidence="6 7">
    <name type="scientific">Oldenlandia corymbosa var. corymbosa</name>
    <dbReference type="NCBI Taxonomy" id="529605"/>
    <lineage>
        <taxon>Eukaryota</taxon>
        <taxon>Viridiplantae</taxon>
        <taxon>Streptophyta</taxon>
        <taxon>Embryophyta</taxon>
        <taxon>Tracheophyta</taxon>
        <taxon>Spermatophyta</taxon>
        <taxon>Magnoliopsida</taxon>
        <taxon>eudicotyledons</taxon>
        <taxon>Gunneridae</taxon>
        <taxon>Pentapetalae</taxon>
        <taxon>asterids</taxon>
        <taxon>lamiids</taxon>
        <taxon>Gentianales</taxon>
        <taxon>Rubiaceae</taxon>
        <taxon>Rubioideae</taxon>
        <taxon>Spermacoceae</taxon>
        <taxon>Hedyotis-Oldenlandia complex</taxon>
        <taxon>Oldenlandia</taxon>
    </lineage>
</organism>
<evidence type="ECO:0000256" key="3">
    <source>
        <dbReference type="RuleBase" id="RU003718"/>
    </source>
</evidence>
<dbReference type="EC" id="2.4.1.-" evidence="4"/>
<dbReference type="Pfam" id="PF00201">
    <property type="entry name" value="UDPGT"/>
    <property type="match status" value="1"/>
</dbReference>
<name>A0AAV1CBM9_OLDCO</name>
<feature type="region of interest" description="Disordered" evidence="5">
    <location>
        <begin position="451"/>
        <end position="473"/>
    </location>
</feature>
<evidence type="ECO:0000313" key="7">
    <source>
        <dbReference type="Proteomes" id="UP001161247"/>
    </source>
</evidence>
<dbReference type="Proteomes" id="UP001161247">
    <property type="component" value="Chromosome 2"/>
</dbReference>
<gene>
    <name evidence="6" type="ORF">OLC1_LOCUS4538</name>
</gene>
<comment type="similarity">
    <text evidence="1 3">Belongs to the UDP-glycosyltransferase family.</text>
</comment>
<dbReference type="PANTHER" id="PTHR48048">
    <property type="entry name" value="GLYCOSYLTRANSFERASE"/>
    <property type="match status" value="1"/>
</dbReference>
<evidence type="ECO:0000256" key="5">
    <source>
        <dbReference type="SAM" id="MobiDB-lite"/>
    </source>
</evidence>
<dbReference type="PROSITE" id="PS00375">
    <property type="entry name" value="UDPGT"/>
    <property type="match status" value="1"/>
</dbReference>
<dbReference type="PANTHER" id="PTHR48048:SF45">
    <property type="entry name" value="GLYCOSYLTRANSFERASE"/>
    <property type="match status" value="1"/>
</dbReference>
<evidence type="ECO:0000256" key="1">
    <source>
        <dbReference type="ARBA" id="ARBA00009995"/>
    </source>
</evidence>
<dbReference type="SUPFAM" id="SSF53756">
    <property type="entry name" value="UDP-Glycosyltransferase/glycogen phosphorylase"/>
    <property type="match status" value="1"/>
</dbReference>